<evidence type="ECO:0000313" key="4">
    <source>
        <dbReference type="Proteomes" id="UP000694523"/>
    </source>
</evidence>
<keyword evidence="4" id="KW-1185">Reference proteome</keyword>
<name>A0A8C6UPF4_9GOBI</name>
<reference evidence="3" key="2">
    <citation type="submission" date="2025-09" db="UniProtKB">
        <authorList>
            <consortium name="Ensembl"/>
        </authorList>
    </citation>
    <scope>IDENTIFICATION</scope>
</reference>
<dbReference type="SUPFAM" id="SSF81296">
    <property type="entry name" value="E set domains"/>
    <property type="match status" value="1"/>
</dbReference>
<organism evidence="3 4">
    <name type="scientific">Neogobius melanostomus</name>
    <name type="common">round goby</name>
    <dbReference type="NCBI Taxonomy" id="47308"/>
    <lineage>
        <taxon>Eukaryota</taxon>
        <taxon>Metazoa</taxon>
        <taxon>Chordata</taxon>
        <taxon>Craniata</taxon>
        <taxon>Vertebrata</taxon>
        <taxon>Euteleostomi</taxon>
        <taxon>Actinopterygii</taxon>
        <taxon>Neopterygii</taxon>
        <taxon>Teleostei</taxon>
        <taxon>Neoteleostei</taxon>
        <taxon>Acanthomorphata</taxon>
        <taxon>Gobiaria</taxon>
        <taxon>Gobiiformes</taxon>
        <taxon>Gobioidei</taxon>
        <taxon>Gobiidae</taxon>
        <taxon>Benthophilinae</taxon>
        <taxon>Neogobiini</taxon>
        <taxon>Neogobius</taxon>
    </lineage>
</organism>
<dbReference type="InterPro" id="IPR011021">
    <property type="entry name" value="Arrestin-like_N"/>
</dbReference>
<evidence type="ECO:0000313" key="3">
    <source>
        <dbReference type="Ensembl" id="ENSNMLP00000039303.1"/>
    </source>
</evidence>
<dbReference type="GO" id="GO:0007399">
    <property type="term" value="P:nervous system development"/>
    <property type="evidence" value="ECO:0007669"/>
    <property type="project" value="UniProtKB-ARBA"/>
</dbReference>
<dbReference type="Gene3D" id="2.60.40.640">
    <property type="match status" value="2"/>
</dbReference>
<protein>
    <recommendedName>
        <fullName evidence="2">Arrestin-like N-terminal domain-containing protein</fullName>
    </recommendedName>
</protein>
<proteinExistence type="inferred from homology"/>
<dbReference type="Ensembl" id="ENSNMLT00000043725.1">
    <property type="protein sequence ID" value="ENSNMLP00000039303.1"/>
    <property type="gene ID" value="ENSNMLG00000024178.1"/>
</dbReference>
<dbReference type="AlphaFoldDB" id="A0A8C6UPF4"/>
<accession>A0A8C6UPF4</accession>
<dbReference type="Proteomes" id="UP000694523">
    <property type="component" value="Unplaced"/>
</dbReference>
<dbReference type="InterPro" id="IPR014752">
    <property type="entry name" value="Arrestin-like_C"/>
</dbReference>
<reference evidence="3" key="1">
    <citation type="submission" date="2025-08" db="UniProtKB">
        <authorList>
            <consortium name="Ensembl"/>
        </authorList>
    </citation>
    <scope>IDENTIFICATION</scope>
</reference>
<comment type="similarity">
    <text evidence="1">Belongs to the arrestin family.</text>
</comment>
<dbReference type="Pfam" id="PF00339">
    <property type="entry name" value="Arrestin_N"/>
    <property type="match status" value="1"/>
</dbReference>
<evidence type="ECO:0000259" key="2">
    <source>
        <dbReference type="Pfam" id="PF00339"/>
    </source>
</evidence>
<sequence>MVIGDQSVREMSPIQDFKVKYEAVNKENTFSAGDTIKGMVTFTLTKETKIKCLYVKAKGDAHVHWTDSQGHGDHQNNETHHTLLKYCTLILLLHQPTMNLRYLTYLDILSCRNIPPSFKGCSGNIVHVLQAKMSRSWHTSSSDKKELNFVSRTFLPLDQVGLSCEFCFGPQYKITTNTFLSELYELFVSFLV</sequence>
<dbReference type="InterPro" id="IPR014756">
    <property type="entry name" value="Ig_E-set"/>
</dbReference>
<feature type="domain" description="Arrestin-like N-terminal" evidence="2">
    <location>
        <begin position="25"/>
        <end position="86"/>
    </location>
</feature>
<evidence type="ECO:0000256" key="1">
    <source>
        <dbReference type="ARBA" id="ARBA00005298"/>
    </source>
</evidence>